<reference evidence="1 2" key="1">
    <citation type="journal article" date="2015" name="Genome Announc.">
        <title>Complete Genome Sequence of Microcystis aeruginosa NIES-2549, a Bloom-Forming Cyanobacterium from Lake Kasumigaura, Japan.</title>
        <authorList>
            <person name="Yamaguchi H."/>
            <person name="Suzuki S."/>
            <person name="Tanabe Y."/>
            <person name="Osana Y."/>
            <person name="Shimura Y."/>
            <person name="Ishida K."/>
            <person name="Kawachi M."/>
        </authorList>
    </citation>
    <scope>NUCLEOTIDE SEQUENCE [LARGE SCALE GENOMIC DNA]</scope>
    <source>
        <strain evidence="1 2">NIES-2549</strain>
    </source>
</reference>
<evidence type="ECO:0000313" key="2">
    <source>
        <dbReference type="Proteomes" id="UP000034103"/>
    </source>
</evidence>
<dbReference type="Proteomes" id="UP000034103">
    <property type="component" value="Chromosome"/>
</dbReference>
<dbReference type="EMBL" id="CP011304">
    <property type="protein sequence ID" value="AKE63480.1"/>
    <property type="molecule type" value="Genomic_DNA"/>
</dbReference>
<dbReference type="HOGENOM" id="CLU_3272740_0_0_3"/>
<dbReference type="AlphaFoldDB" id="A0A0F6RK36"/>
<protein>
    <submittedName>
        <fullName evidence="1">Uncharacterized protein</fullName>
    </submittedName>
</protein>
<name>A0A0F6RK36_MICAE</name>
<proteinExistence type="predicted"/>
<evidence type="ECO:0000313" key="1">
    <source>
        <dbReference type="EMBL" id="AKE63480.1"/>
    </source>
</evidence>
<organism evidence="1 2">
    <name type="scientific">Microcystis aeruginosa NIES-2549</name>
    <dbReference type="NCBI Taxonomy" id="1641812"/>
    <lineage>
        <taxon>Bacteria</taxon>
        <taxon>Bacillati</taxon>
        <taxon>Cyanobacteriota</taxon>
        <taxon>Cyanophyceae</taxon>
        <taxon>Oscillatoriophycideae</taxon>
        <taxon>Chroococcales</taxon>
        <taxon>Microcystaceae</taxon>
        <taxon>Microcystis</taxon>
    </lineage>
</organism>
<sequence>MLVGLGVSSRSSGVRRQVLGFWGFRVLVQFPHSPITPIHNS</sequence>
<accession>A0A0F6RK36</accession>
<gene>
    <name evidence="1" type="ORF">MYAER_1122</name>
</gene>